<dbReference type="HOGENOM" id="CLU_1420254_0_0_10"/>
<sequence>MCITAAKIAYFGVYTKFFFYFLSVVDDHRVTGIRDAITEQAYPFLTDTDLSLIVQVVSSAAGYACGITAFFQLQGAGYIVGGITVGAGQIVADGQGSRAAQFGDVGQAGNKTGDTHLNGRVAGNGSGIDRSGVSAFVCEQETVAVAADGRIDSQTVQGRVELRYSIDVFVHEIGRIVGVGVLYVLLAGREA</sequence>
<gene>
    <name evidence="1" type="ORF">HMPREF9441_00956</name>
</gene>
<proteinExistence type="predicted"/>
<dbReference type="AlphaFoldDB" id="G5SNM5"/>
<dbReference type="Proteomes" id="UP000003598">
    <property type="component" value="Unassembled WGS sequence"/>
</dbReference>
<evidence type="ECO:0000313" key="1">
    <source>
        <dbReference type="EMBL" id="EHH01291.1"/>
    </source>
</evidence>
<comment type="caution">
    <text evidence="1">The sequence shown here is derived from an EMBL/GenBank/DDBJ whole genome shotgun (WGS) entry which is preliminary data.</text>
</comment>
<name>G5SNM5_9BACT</name>
<accession>G5SNM5</accession>
<organism evidence="1 2">
    <name type="scientific">Paraprevotella clara YIT 11840</name>
    <dbReference type="NCBI Taxonomy" id="762968"/>
    <lineage>
        <taxon>Bacteria</taxon>
        <taxon>Pseudomonadati</taxon>
        <taxon>Bacteroidota</taxon>
        <taxon>Bacteroidia</taxon>
        <taxon>Bacteroidales</taxon>
        <taxon>Prevotellaceae</taxon>
        <taxon>Paraprevotella</taxon>
    </lineage>
</organism>
<reference evidence="1 2" key="1">
    <citation type="submission" date="2011-03" db="EMBL/GenBank/DDBJ databases">
        <authorList>
            <person name="Weinstock G."/>
            <person name="Sodergren E."/>
            <person name="Clifton S."/>
            <person name="Fulton L."/>
            <person name="Fulton B."/>
            <person name="Courtney L."/>
            <person name="Fronick C."/>
            <person name="Harrison M."/>
            <person name="Strong C."/>
            <person name="Farmer C."/>
            <person name="Delahaunty K."/>
            <person name="Markovic C."/>
            <person name="Hall O."/>
            <person name="Minx P."/>
            <person name="Tomlinson C."/>
            <person name="Mitreva M."/>
            <person name="Hou S."/>
            <person name="Chen J."/>
            <person name="Wollam A."/>
            <person name="Pepin K.H."/>
            <person name="Johnson M."/>
            <person name="Bhonagiri V."/>
            <person name="Zhang X."/>
            <person name="Suruliraj S."/>
            <person name="Warren W."/>
            <person name="Chinwalla A."/>
            <person name="Mardis E.R."/>
            <person name="Wilson R.K."/>
        </authorList>
    </citation>
    <scope>NUCLEOTIDE SEQUENCE [LARGE SCALE GENOMIC DNA]</scope>
    <source>
        <strain evidence="1 2">YIT 11840</strain>
    </source>
</reference>
<evidence type="ECO:0000313" key="2">
    <source>
        <dbReference type="Proteomes" id="UP000003598"/>
    </source>
</evidence>
<keyword evidence="2" id="KW-1185">Reference proteome</keyword>
<dbReference type="EMBL" id="AFFY01000015">
    <property type="protein sequence ID" value="EHH01291.1"/>
    <property type="molecule type" value="Genomic_DNA"/>
</dbReference>
<protein>
    <submittedName>
        <fullName evidence="1">Uncharacterized protein</fullName>
    </submittedName>
</protein>